<dbReference type="InterPro" id="IPR001138">
    <property type="entry name" value="Zn2Cys6_DnaBD"/>
</dbReference>
<keyword evidence="2" id="KW-0539">Nucleus</keyword>
<dbReference type="PANTHER" id="PTHR37534">
    <property type="entry name" value="TRANSCRIPTIONAL ACTIVATOR PROTEIN UGA3"/>
    <property type="match status" value="1"/>
</dbReference>
<dbReference type="PANTHER" id="PTHR37534:SF46">
    <property type="entry name" value="ZN(II)2CYS6 TRANSCRIPTION FACTOR (EUROFUNG)"/>
    <property type="match status" value="1"/>
</dbReference>
<evidence type="ECO:0000259" key="4">
    <source>
        <dbReference type="PROSITE" id="PS50048"/>
    </source>
</evidence>
<dbReference type="Proteomes" id="UP001322277">
    <property type="component" value="Chromosome 4"/>
</dbReference>
<dbReference type="GO" id="GO:0003677">
    <property type="term" value="F:DNA binding"/>
    <property type="evidence" value="ECO:0007669"/>
    <property type="project" value="UniProtKB-KW"/>
</dbReference>
<dbReference type="SUPFAM" id="SSF57701">
    <property type="entry name" value="Zn2/Cys6 DNA-binding domain"/>
    <property type="match status" value="1"/>
</dbReference>
<dbReference type="PROSITE" id="PS50048">
    <property type="entry name" value="ZN2_CY6_FUNGAL_2"/>
    <property type="match status" value="1"/>
</dbReference>
<gene>
    <name evidence="5" type="ORF">CDEST_07177</name>
</gene>
<dbReference type="InterPro" id="IPR021858">
    <property type="entry name" value="Fun_TF"/>
</dbReference>
<keyword evidence="6" id="KW-1185">Reference proteome</keyword>
<dbReference type="KEGG" id="cdet:87943680"/>
<protein>
    <submittedName>
        <fullName evidence="5">Zn(2)Cys(6) fungal-type DNA-binding domain, fungal transcription factor</fullName>
    </submittedName>
</protein>
<proteinExistence type="predicted"/>
<dbReference type="Pfam" id="PF11951">
    <property type="entry name" value="Fungal_trans_2"/>
    <property type="match status" value="1"/>
</dbReference>
<evidence type="ECO:0000313" key="6">
    <source>
        <dbReference type="Proteomes" id="UP001322277"/>
    </source>
</evidence>
<dbReference type="GO" id="GO:0008270">
    <property type="term" value="F:zinc ion binding"/>
    <property type="evidence" value="ECO:0007669"/>
    <property type="project" value="InterPro"/>
</dbReference>
<organism evidence="5 6">
    <name type="scientific">Colletotrichum destructivum</name>
    <dbReference type="NCBI Taxonomy" id="34406"/>
    <lineage>
        <taxon>Eukaryota</taxon>
        <taxon>Fungi</taxon>
        <taxon>Dikarya</taxon>
        <taxon>Ascomycota</taxon>
        <taxon>Pezizomycotina</taxon>
        <taxon>Sordariomycetes</taxon>
        <taxon>Hypocreomycetidae</taxon>
        <taxon>Glomerellales</taxon>
        <taxon>Glomerellaceae</taxon>
        <taxon>Colletotrichum</taxon>
        <taxon>Colletotrichum destructivum species complex</taxon>
    </lineage>
</organism>
<dbReference type="EMBL" id="CP137308">
    <property type="protein sequence ID" value="WQF82163.1"/>
    <property type="molecule type" value="Genomic_DNA"/>
</dbReference>
<dbReference type="GO" id="GO:0005634">
    <property type="term" value="C:nucleus"/>
    <property type="evidence" value="ECO:0007669"/>
    <property type="project" value="UniProtKB-SubCell"/>
</dbReference>
<feature type="chain" id="PRO_5043691019" evidence="3">
    <location>
        <begin position="18"/>
        <end position="552"/>
    </location>
</feature>
<keyword evidence="3" id="KW-0732">Signal</keyword>
<feature type="domain" description="Zn(2)-C6 fungal-type" evidence="4">
    <location>
        <begin position="71"/>
        <end position="102"/>
    </location>
</feature>
<name>A0AAX4IH63_9PEZI</name>
<reference evidence="6" key="1">
    <citation type="journal article" date="2023" name="bioRxiv">
        <title>Complete genome of the Medicago anthracnose fungus, Colletotrichum destructivum, reveals a mini-chromosome-like region within a core chromosome.</title>
        <authorList>
            <person name="Lapalu N."/>
            <person name="Simon A."/>
            <person name="Lu A."/>
            <person name="Plaumann P.-L."/>
            <person name="Amselem J."/>
            <person name="Pigne S."/>
            <person name="Auger A."/>
            <person name="Koch C."/>
            <person name="Dallery J.-F."/>
            <person name="O'Connell R.J."/>
        </authorList>
    </citation>
    <scope>NUCLEOTIDE SEQUENCE [LARGE SCALE GENOMIC DNA]</scope>
    <source>
        <strain evidence="6">CBS 520.97</strain>
    </source>
</reference>
<dbReference type="Pfam" id="PF00172">
    <property type="entry name" value="Zn_clus"/>
    <property type="match status" value="1"/>
</dbReference>
<feature type="signal peptide" evidence="3">
    <location>
        <begin position="1"/>
        <end position="17"/>
    </location>
</feature>
<dbReference type="RefSeq" id="XP_062779387.1">
    <property type="nucleotide sequence ID" value="XM_062923336.1"/>
</dbReference>
<dbReference type="GeneID" id="87943680"/>
<dbReference type="PROSITE" id="PS00463">
    <property type="entry name" value="ZN2_CY6_FUNGAL_1"/>
    <property type="match status" value="1"/>
</dbReference>
<sequence>MLVSAVRSLFSLLISESLRVGFVASYAQHAEYRPLQAACAYIMDERAETAVTPVSQSETRRRKGSKHDKTGCLTCRYRRKKCVENTIPVCGTCARLNLKCVRPSARDVVPTSWVDQKQATKHVQQLRTADNRNDTSTTTITAIFPFNLPTLTGDHAEPPQKRQVMRYYITVLCHYLTASEQFNSFLSAFLPMAMESTVLYDALVALASGHLSLLNESYRLSALEAHSTAITNLATALGAPQNQITWYETKAAACLAFVIGEVCVGDDSGWSTHLSGAKLLIRSAEVVTTSGVVLRGPEVFKRSSEGQWILRNFAYHDIVGSITLRRRPLLDCTYLDGITDVVDTYLGVATDLLRHVATLSSLDEETRLGPDLTVDEIVERKSTFHTTCVKVEQELQVWQCRVDASPELAALAHAFRSAVLIVLYRLIRNRLTCEGHDEEETHVATGWDILPTKIRTHVSNILRHVSGIPIGSHSESAILFPLFLAGGEATEDKHMDEVRIRLKMTLQKRRFLNIARSLEILEELWQRRKTPDGVRLDWTDILDETREHLLLT</sequence>
<evidence type="ECO:0000313" key="5">
    <source>
        <dbReference type="EMBL" id="WQF82163.1"/>
    </source>
</evidence>
<dbReference type="AlphaFoldDB" id="A0AAX4IH63"/>
<evidence type="ECO:0000256" key="1">
    <source>
        <dbReference type="ARBA" id="ARBA00004123"/>
    </source>
</evidence>
<dbReference type="InterPro" id="IPR036864">
    <property type="entry name" value="Zn2-C6_fun-type_DNA-bd_sf"/>
</dbReference>
<accession>A0AAX4IH63</accession>
<evidence type="ECO:0000256" key="3">
    <source>
        <dbReference type="SAM" id="SignalP"/>
    </source>
</evidence>
<dbReference type="CDD" id="cd00067">
    <property type="entry name" value="GAL4"/>
    <property type="match status" value="1"/>
</dbReference>
<evidence type="ECO:0000256" key="2">
    <source>
        <dbReference type="ARBA" id="ARBA00023242"/>
    </source>
</evidence>
<dbReference type="GO" id="GO:0000981">
    <property type="term" value="F:DNA-binding transcription factor activity, RNA polymerase II-specific"/>
    <property type="evidence" value="ECO:0007669"/>
    <property type="project" value="InterPro"/>
</dbReference>
<comment type="subcellular location">
    <subcellularLocation>
        <location evidence="1">Nucleus</location>
    </subcellularLocation>
</comment>
<keyword evidence="5" id="KW-0238">DNA-binding</keyword>